<protein>
    <recommendedName>
        <fullName evidence="4">G-protein coupled receptors family 1 profile domain-containing protein</fullName>
    </recommendedName>
</protein>
<keyword evidence="1" id="KW-0812">Transmembrane</keyword>
<feature type="transmembrane region" description="Helical" evidence="1">
    <location>
        <begin position="136"/>
        <end position="160"/>
    </location>
</feature>
<keyword evidence="3" id="KW-1185">Reference proteome</keyword>
<proteinExistence type="predicted"/>
<dbReference type="SUPFAM" id="SSF81321">
    <property type="entry name" value="Family A G protein-coupled receptor-like"/>
    <property type="match status" value="1"/>
</dbReference>
<dbReference type="Gene3D" id="1.20.1070.10">
    <property type="entry name" value="Rhodopsin 7-helix transmembrane proteins"/>
    <property type="match status" value="1"/>
</dbReference>
<name>A0A137NWN8_CONC2</name>
<organism evidence="2 3">
    <name type="scientific">Conidiobolus coronatus (strain ATCC 28846 / CBS 209.66 / NRRL 28638)</name>
    <name type="common">Delacroixia coronata</name>
    <dbReference type="NCBI Taxonomy" id="796925"/>
    <lineage>
        <taxon>Eukaryota</taxon>
        <taxon>Fungi</taxon>
        <taxon>Fungi incertae sedis</taxon>
        <taxon>Zoopagomycota</taxon>
        <taxon>Entomophthoromycotina</taxon>
        <taxon>Entomophthoromycetes</taxon>
        <taxon>Entomophthorales</taxon>
        <taxon>Ancylistaceae</taxon>
        <taxon>Conidiobolus</taxon>
    </lineage>
</organism>
<evidence type="ECO:0000313" key="3">
    <source>
        <dbReference type="Proteomes" id="UP000070444"/>
    </source>
</evidence>
<dbReference type="AlphaFoldDB" id="A0A137NWN8"/>
<dbReference type="EMBL" id="KQ964665">
    <property type="protein sequence ID" value="KXN67049.1"/>
    <property type="molecule type" value="Genomic_DNA"/>
</dbReference>
<reference evidence="2 3" key="1">
    <citation type="journal article" date="2015" name="Genome Biol. Evol.">
        <title>Phylogenomic analyses indicate that early fungi evolved digesting cell walls of algal ancestors of land plants.</title>
        <authorList>
            <person name="Chang Y."/>
            <person name="Wang S."/>
            <person name="Sekimoto S."/>
            <person name="Aerts A.L."/>
            <person name="Choi C."/>
            <person name="Clum A."/>
            <person name="LaButti K.M."/>
            <person name="Lindquist E.A."/>
            <person name="Yee Ngan C."/>
            <person name="Ohm R.A."/>
            <person name="Salamov A.A."/>
            <person name="Grigoriev I.V."/>
            <person name="Spatafora J.W."/>
            <person name="Berbee M.L."/>
        </authorList>
    </citation>
    <scope>NUCLEOTIDE SEQUENCE [LARGE SCALE GENOMIC DNA]</scope>
    <source>
        <strain evidence="2 3">NRRL 28638</strain>
    </source>
</reference>
<feature type="transmembrane region" description="Helical" evidence="1">
    <location>
        <begin position="48"/>
        <end position="72"/>
    </location>
</feature>
<evidence type="ECO:0008006" key="4">
    <source>
        <dbReference type="Google" id="ProtNLM"/>
    </source>
</evidence>
<gene>
    <name evidence="2" type="ORF">CONCODRAFT_10970</name>
</gene>
<sequence length="184" mass="21544">MPIFTIPSVALIIIYSFVFYTNDASPLASKLYCSPFAKQGNLSGVMLYLIPFFYIIPCWITTYCYFMVGWIANKKLNLMKQEAVDSSNESLLISIKKQKLKLWMQILFVFYIYNANFCLSYVTWIMRLASNYKRPILMDAIVYLQVTSTSFLNPIVTIIFQPDINHESKILWIKLKLKIEKLFH</sequence>
<accession>A0A137NWN8</accession>
<keyword evidence="1" id="KW-0472">Membrane</keyword>
<keyword evidence="1" id="KW-1133">Transmembrane helix</keyword>
<feature type="transmembrane region" description="Helical" evidence="1">
    <location>
        <begin position="102"/>
        <end position="124"/>
    </location>
</feature>
<dbReference type="Proteomes" id="UP000070444">
    <property type="component" value="Unassembled WGS sequence"/>
</dbReference>
<evidence type="ECO:0000313" key="2">
    <source>
        <dbReference type="EMBL" id="KXN67049.1"/>
    </source>
</evidence>
<evidence type="ECO:0000256" key="1">
    <source>
        <dbReference type="SAM" id="Phobius"/>
    </source>
</evidence>